<dbReference type="AlphaFoldDB" id="A0A1T4N6S6"/>
<evidence type="ECO:0000256" key="3">
    <source>
        <dbReference type="ARBA" id="ARBA00023012"/>
    </source>
</evidence>
<evidence type="ECO:0000313" key="10">
    <source>
        <dbReference type="EMBL" id="SJZ74999.1"/>
    </source>
</evidence>
<comment type="function">
    <text evidence="6">Required for high-level post-exponential phase expression of a series of secreted proteins.</text>
</comment>
<gene>
    <name evidence="10" type="ORF">SAMN02745110_01506</name>
</gene>
<evidence type="ECO:0000256" key="4">
    <source>
        <dbReference type="ARBA" id="ARBA00023159"/>
    </source>
</evidence>
<evidence type="ECO:0000259" key="9">
    <source>
        <dbReference type="PROSITE" id="PS50930"/>
    </source>
</evidence>
<dbReference type="Gene3D" id="3.40.50.2300">
    <property type="match status" value="1"/>
</dbReference>
<evidence type="ECO:0000313" key="11">
    <source>
        <dbReference type="Proteomes" id="UP000189857"/>
    </source>
</evidence>
<feature type="domain" description="Response regulatory" evidence="8">
    <location>
        <begin position="3"/>
        <end position="127"/>
    </location>
</feature>
<dbReference type="GO" id="GO:0000156">
    <property type="term" value="F:phosphorelay response regulator activity"/>
    <property type="evidence" value="ECO:0007669"/>
    <property type="project" value="InterPro"/>
</dbReference>
<dbReference type="PANTHER" id="PTHR37299">
    <property type="entry name" value="TRANSCRIPTIONAL REGULATOR-RELATED"/>
    <property type="match status" value="1"/>
</dbReference>
<keyword evidence="7" id="KW-0597">Phosphoprotein</keyword>
<dbReference type="OrthoDB" id="3190595at2"/>
<accession>A0A1T4N6S6</accession>
<evidence type="ECO:0000259" key="8">
    <source>
        <dbReference type="PROSITE" id="PS50110"/>
    </source>
</evidence>
<dbReference type="GO" id="GO:0003677">
    <property type="term" value="F:DNA binding"/>
    <property type="evidence" value="ECO:0007669"/>
    <property type="project" value="InterPro"/>
</dbReference>
<dbReference type="Pfam" id="PF00072">
    <property type="entry name" value="Response_reg"/>
    <property type="match status" value="1"/>
</dbReference>
<keyword evidence="2" id="KW-0963">Cytoplasm</keyword>
<protein>
    <recommendedName>
        <fullName evidence="1">Stage 0 sporulation protein A homolog</fullName>
    </recommendedName>
</protein>
<feature type="modified residue" description="4-aspartylphosphate" evidence="7">
    <location>
        <position position="61"/>
    </location>
</feature>
<dbReference type="PROSITE" id="PS50930">
    <property type="entry name" value="HTH_LYTTR"/>
    <property type="match status" value="1"/>
</dbReference>
<keyword evidence="3" id="KW-0902">Two-component regulatory system</keyword>
<dbReference type="InterPro" id="IPR001789">
    <property type="entry name" value="Sig_transdc_resp-reg_receiver"/>
</dbReference>
<evidence type="ECO:0000256" key="5">
    <source>
        <dbReference type="ARBA" id="ARBA00024867"/>
    </source>
</evidence>
<dbReference type="EMBL" id="FUXA01000008">
    <property type="protein sequence ID" value="SJZ74999.1"/>
    <property type="molecule type" value="Genomic_DNA"/>
</dbReference>
<reference evidence="10 11" key="1">
    <citation type="submission" date="2017-02" db="EMBL/GenBank/DDBJ databases">
        <authorList>
            <person name="Peterson S.W."/>
        </authorList>
    </citation>
    <scope>NUCLEOTIDE SEQUENCE [LARGE SCALE GENOMIC DNA]</scope>
    <source>
        <strain evidence="10 11">ATCC 17233</strain>
    </source>
</reference>
<evidence type="ECO:0000256" key="6">
    <source>
        <dbReference type="ARBA" id="ARBA00037164"/>
    </source>
</evidence>
<name>A0A1T4N6S6_9FIRM</name>
<feature type="domain" description="HTH LytTR-type" evidence="9">
    <location>
        <begin position="146"/>
        <end position="241"/>
    </location>
</feature>
<dbReference type="SMART" id="SM00850">
    <property type="entry name" value="LytTR"/>
    <property type="match status" value="1"/>
</dbReference>
<evidence type="ECO:0000256" key="2">
    <source>
        <dbReference type="ARBA" id="ARBA00022490"/>
    </source>
</evidence>
<dbReference type="PANTHER" id="PTHR37299:SF3">
    <property type="entry name" value="STAGE 0 SPORULATION PROTEIN A HOMOLOG"/>
    <property type="match status" value="1"/>
</dbReference>
<comment type="function">
    <text evidence="5">May play the central regulatory role in sporulation. It may be an element of the effector pathway responsible for the activation of sporulation genes in response to nutritional stress. Spo0A may act in concert with spo0H (a sigma factor) to control the expression of some genes that are critical to the sporulation process.</text>
</comment>
<dbReference type="SUPFAM" id="SSF52172">
    <property type="entry name" value="CheY-like"/>
    <property type="match status" value="1"/>
</dbReference>
<dbReference type="Proteomes" id="UP000189857">
    <property type="component" value="Unassembled WGS sequence"/>
</dbReference>
<evidence type="ECO:0000256" key="1">
    <source>
        <dbReference type="ARBA" id="ARBA00018672"/>
    </source>
</evidence>
<dbReference type="RefSeq" id="WP_078787343.1">
    <property type="nucleotide sequence ID" value="NZ_CACZYW010000004.1"/>
</dbReference>
<evidence type="ECO:0000256" key="7">
    <source>
        <dbReference type="PROSITE-ProRule" id="PRU00169"/>
    </source>
</evidence>
<dbReference type="InterPro" id="IPR046947">
    <property type="entry name" value="LytR-like"/>
</dbReference>
<dbReference type="PROSITE" id="PS50110">
    <property type="entry name" value="RESPONSE_REGULATORY"/>
    <property type="match status" value="1"/>
</dbReference>
<dbReference type="InterPro" id="IPR011006">
    <property type="entry name" value="CheY-like_superfamily"/>
</dbReference>
<organism evidence="10 11">
    <name type="scientific">Eubacterium ruminantium</name>
    <dbReference type="NCBI Taxonomy" id="42322"/>
    <lineage>
        <taxon>Bacteria</taxon>
        <taxon>Bacillati</taxon>
        <taxon>Bacillota</taxon>
        <taxon>Clostridia</taxon>
        <taxon>Eubacteriales</taxon>
        <taxon>Eubacteriaceae</taxon>
        <taxon>Eubacterium</taxon>
    </lineage>
</organism>
<keyword evidence="11" id="KW-1185">Reference proteome</keyword>
<sequence>MLKVYICEDSKDQRTRFESDLTDILKEEFSDMISLGLSSGNPDDILDAIRADNTLGIFFLDIDLSARINGIQLASEIRKIQPRCYIIFVTTHSEMSYMTFSYKVEAMDFIIKDNAADVKHRVRQCLLNCYHLSNHFVESVNKNYMVKIGSCVKAVPYDDILFFEASENARKVILKAKNSQFEFTGKLKDIERELGDKFYRCHRSFLVNRENVINVDKENSEVVLDGGIVCPMSVRLGKGLY</sequence>
<dbReference type="InterPro" id="IPR007492">
    <property type="entry name" value="LytTR_DNA-bd_dom"/>
</dbReference>
<proteinExistence type="predicted"/>
<dbReference type="SMART" id="SM00448">
    <property type="entry name" value="REC"/>
    <property type="match status" value="1"/>
</dbReference>
<dbReference type="Gene3D" id="2.40.50.1020">
    <property type="entry name" value="LytTr DNA-binding domain"/>
    <property type="match status" value="1"/>
</dbReference>
<dbReference type="Pfam" id="PF04397">
    <property type="entry name" value="LytTR"/>
    <property type="match status" value="1"/>
</dbReference>
<keyword evidence="4" id="KW-0010">Activator</keyword>